<gene>
    <name evidence="2" type="ORF">KK1_006732</name>
</gene>
<evidence type="ECO:0000259" key="1">
    <source>
        <dbReference type="Pfam" id="PF14244"/>
    </source>
</evidence>
<reference evidence="2 3" key="1">
    <citation type="journal article" date="2012" name="Nat. Biotechnol.">
        <title>Draft genome sequence of pigeonpea (Cajanus cajan), an orphan legume crop of resource-poor farmers.</title>
        <authorList>
            <person name="Varshney R.K."/>
            <person name="Chen W."/>
            <person name="Li Y."/>
            <person name="Bharti A.K."/>
            <person name="Saxena R.K."/>
            <person name="Schlueter J.A."/>
            <person name="Donoghue M.T."/>
            <person name="Azam S."/>
            <person name="Fan G."/>
            <person name="Whaley A.M."/>
            <person name="Farmer A.D."/>
            <person name="Sheridan J."/>
            <person name="Iwata A."/>
            <person name="Tuteja R."/>
            <person name="Penmetsa R.V."/>
            <person name="Wu W."/>
            <person name="Upadhyaya H.D."/>
            <person name="Yang S.P."/>
            <person name="Shah T."/>
            <person name="Saxena K.B."/>
            <person name="Michael T."/>
            <person name="McCombie W.R."/>
            <person name="Yang B."/>
            <person name="Zhang G."/>
            <person name="Yang H."/>
            <person name="Wang J."/>
            <person name="Spillane C."/>
            <person name="Cook D.R."/>
            <person name="May G.D."/>
            <person name="Xu X."/>
            <person name="Jackson S.A."/>
        </authorList>
    </citation>
    <scope>NUCLEOTIDE SEQUENCE [LARGE SCALE GENOMIC DNA]</scope>
    <source>
        <strain evidence="3">cv. Asha</strain>
    </source>
</reference>
<evidence type="ECO:0000313" key="2">
    <source>
        <dbReference type="EMBL" id="KYP74064.1"/>
    </source>
</evidence>
<dbReference type="EMBL" id="CM003604">
    <property type="protein sequence ID" value="KYP74064.1"/>
    <property type="molecule type" value="Genomic_DNA"/>
</dbReference>
<evidence type="ECO:0000313" key="3">
    <source>
        <dbReference type="Proteomes" id="UP000075243"/>
    </source>
</evidence>
<sequence length="178" mass="20469">MANQAIDPSNPLYLHVNENPGISLVSVLLIGENYHSWARVMTMALKSKNKLQLVDGSLPKLEVGDPSFLAWDRCNTMVLSWINNSLDASIVQSVIWMETAYEVWNDLREIFELQEEIYSMKQGNLSITAYFTSLKSLWQELDNFRPIPHCSCAVKCNCDLIPTMKAYRENDYVIRFLK</sequence>
<dbReference type="PANTHER" id="PTHR37610">
    <property type="entry name" value="CCHC-TYPE DOMAIN-CONTAINING PROTEIN"/>
    <property type="match status" value="1"/>
</dbReference>
<accession>A0A151U474</accession>
<keyword evidence="3" id="KW-1185">Reference proteome</keyword>
<dbReference type="InterPro" id="IPR029472">
    <property type="entry name" value="Copia-like_N"/>
</dbReference>
<dbReference type="PANTHER" id="PTHR37610:SF55">
    <property type="entry name" value="RETROTRANSPOSON COPIA-LIKE N-TERMINAL DOMAIN-CONTAINING PROTEIN"/>
    <property type="match status" value="1"/>
</dbReference>
<protein>
    <recommendedName>
        <fullName evidence="1">Retrotransposon Copia-like N-terminal domain-containing protein</fullName>
    </recommendedName>
</protein>
<organism evidence="2 3">
    <name type="scientific">Cajanus cajan</name>
    <name type="common">Pigeon pea</name>
    <name type="synonym">Cajanus indicus</name>
    <dbReference type="NCBI Taxonomy" id="3821"/>
    <lineage>
        <taxon>Eukaryota</taxon>
        <taxon>Viridiplantae</taxon>
        <taxon>Streptophyta</taxon>
        <taxon>Embryophyta</taxon>
        <taxon>Tracheophyta</taxon>
        <taxon>Spermatophyta</taxon>
        <taxon>Magnoliopsida</taxon>
        <taxon>eudicotyledons</taxon>
        <taxon>Gunneridae</taxon>
        <taxon>Pentapetalae</taxon>
        <taxon>rosids</taxon>
        <taxon>fabids</taxon>
        <taxon>Fabales</taxon>
        <taxon>Fabaceae</taxon>
        <taxon>Papilionoideae</taxon>
        <taxon>50 kb inversion clade</taxon>
        <taxon>NPAAA clade</taxon>
        <taxon>indigoferoid/millettioid clade</taxon>
        <taxon>Phaseoleae</taxon>
        <taxon>Cajanus</taxon>
    </lineage>
</organism>
<proteinExistence type="predicted"/>
<dbReference type="AlphaFoldDB" id="A0A151U474"/>
<dbReference type="Proteomes" id="UP000075243">
    <property type="component" value="Chromosome 2"/>
</dbReference>
<dbReference type="Pfam" id="PF14244">
    <property type="entry name" value="Retrotran_gag_3"/>
    <property type="match status" value="1"/>
</dbReference>
<dbReference type="OMA" id="SWARCND"/>
<dbReference type="Gramene" id="C.cajan_06544.t">
    <property type="protein sequence ID" value="C.cajan_06544.t"/>
    <property type="gene ID" value="C.cajan_06544"/>
</dbReference>
<feature type="domain" description="Retrotransposon Copia-like N-terminal" evidence="1">
    <location>
        <begin position="15"/>
        <end position="60"/>
    </location>
</feature>
<name>A0A151U474_CAJCA</name>